<dbReference type="AlphaFoldDB" id="X1G588"/>
<keyword evidence="1" id="KW-0472">Membrane</keyword>
<evidence type="ECO:0000313" key="2">
    <source>
        <dbReference type="EMBL" id="GAH36729.1"/>
    </source>
</evidence>
<feature type="transmembrane region" description="Helical" evidence="1">
    <location>
        <begin position="21"/>
        <end position="40"/>
    </location>
</feature>
<gene>
    <name evidence="2" type="ORF">S03H2_18172</name>
</gene>
<name>X1G588_9ZZZZ</name>
<proteinExistence type="predicted"/>
<organism evidence="2">
    <name type="scientific">marine sediment metagenome</name>
    <dbReference type="NCBI Taxonomy" id="412755"/>
    <lineage>
        <taxon>unclassified sequences</taxon>
        <taxon>metagenomes</taxon>
        <taxon>ecological metagenomes</taxon>
    </lineage>
</organism>
<reference evidence="2" key="1">
    <citation type="journal article" date="2014" name="Front. Microbiol.">
        <title>High frequency of phylogenetically diverse reductive dehalogenase-homologous genes in deep subseafloor sedimentary metagenomes.</title>
        <authorList>
            <person name="Kawai M."/>
            <person name="Futagami T."/>
            <person name="Toyoda A."/>
            <person name="Takaki Y."/>
            <person name="Nishi S."/>
            <person name="Hori S."/>
            <person name="Arai W."/>
            <person name="Tsubouchi T."/>
            <person name="Morono Y."/>
            <person name="Uchiyama I."/>
            <person name="Ito T."/>
            <person name="Fujiyama A."/>
            <person name="Inagaki F."/>
            <person name="Takami H."/>
        </authorList>
    </citation>
    <scope>NUCLEOTIDE SEQUENCE</scope>
    <source>
        <strain evidence="2">Expedition CK06-06</strain>
    </source>
</reference>
<protein>
    <submittedName>
        <fullName evidence="2">Uncharacterized protein</fullName>
    </submittedName>
</protein>
<evidence type="ECO:0000256" key="1">
    <source>
        <dbReference type="SAM" id="Phobius"/>
    </source>
</evidence>
<keyword evidence="1" id="KW-0812">Transmembrane</keyword>
<accession>X1G588</accession>
<comment type="caution">
    <text evidence="2">The sequence shown here is derived from an EMBL/GenBank/DDBJ whole genome shotgun (WGS) entry which is preliminary data.</text>
</comment>
<sequence length="72" mass="8051">MPNQRIKKNIPNKPVVRKIVLSIKIIVFSDLIINVVKIIIIEIIHIILFGLAIFLFGGILLPLKSVTILPAN</sequence>
<keyword evidence="1" id="KW-1133">Transmembrane helix</keyword>
<feature type="transmembrane region" description="Helical" evidence="1">
    <location>
        <begin position="46"/>
        <end position="63"/>
    </location>
</feature>
<dbReference type="EMBL" id="BARU01009415">
    <property type="protein sequence ID" value="GAH36729.1"/>
    <property type="molecule type" value="Genomic_DNA"/>
</dbReference>